<organism evidence="11 12">
    <name type="scientific">Aeromicrobium halocynthiae</name>
    <dbReference type="NCBI Taxonomy" id="560557"/>
    <lineage>
        <taxon>Bacteria</taxon>
        <taxon>Bacillati</taxon>
        <taxon>Actinomycetota</taxon>
        <taxon>Actinomycetes</taxon>
        <taxon>Propionibacteriales</taxon>
        <taxon>Nocardioidaceae</taxon>
        <taxon>Aeromicrobium</taxon>
    </lineage>
</organism>
<dbReference type="Gene3D" id="3.10.520.10">
    <property type="entry name" value="ApbE-like domains"/>
    <property type="match status" value="1"/>
</dbReference>
<accession>A0ABN2W7P1</accession>
<comment type="catalytic activity">
    <reaction evidence="10">
        <text>L-threonyl-[protein] + FAD = FMN-L-threonyl-[protein] + AMP + H(+)</text>
        <dbReference type="Rhea" id="RHEA:36847"/>
        <dbReference type="Rhea" id="RHEA-COMP:11060"/>
        <dbReference type="Rhea" id="RHEA-COMP:11061"/>
        <dbReference type="ChEBI" id="CHEBI:15378"/>
        <dbReference type="ChEBI" id="CHEBI:30013"/>
        <dbReference type="ChEBI" id="CHEBI:57692"/>
        <dbReference type="ChEBI" id="CHEBI:74257"/>
        <dbReference type="ChEBI" id="CHEBI:456215"/>
        <dbReference type="EC" id="2.7.1.180"/>
    </reaction>
</comment>
<dbReference type="GO" id="GO:0016740">
    <property type="term" value="F:transferase activity"/>
    <property type="evidence" value="ECO:0007669"/>
    <property type="project" value="UniProtKB-KW"/>
</dbReference>
<dbReference type="RefSeq" id="WP_344330180.1">
    <property type="nucleotide sequence ID" value="NZ_BAAAPY010000016.1"/>
</dbReference>
<dbReference type="Proteomes" id="UP001501480">
    <property type="component" value="Unassembled WGS sequence"/>
</dbReference>
<evidence type="ECO:0000256" key="5">
    <source>
        <dbReference type="ARBA" id="ARBA00022679"/>
    </source>
</evidence>
<keyword evidence="12" id="KW-1185">Reference proteome</keyword>
<keyword evidence="4" id="KW-0285">Flavoprotein</keyword>
<dbReference type="SUPFAM" id="SSF143631">
    <property type="entry name" value="ApbE-like"/>
    <property type="match status" value="1"/>
</dbReference>
<evidence type="ECO:0000256" key="4">
    <source>
        <dbReference type="ARBA" id="ARBA00022630"/>
    </source>
</evidence>
<gene>
    <name evidence="11" type="ORF">GCM10009821_29040</name>
</gene>
<dbReference type="InterPro" id="IPR003374">
    <property type="entry name" value="ApbE-like_sf"/>
</dbReference>
<dbReference type="EMBL" id="BAAAPY010000016">
    <property type="protein sequence ID" value="GAA2085584.1"/>
    <property type="molecule type" value="Genomic_DNA"/>
</dbReference>
<evidence type="ECO:0000256" key="3">
    <source>
        <dbReference type="ARBA" id="ARBA00016337"/>
    </source>
</evidence>
<proteinExistence type="predicted"/>
<evidence type="ECO:0000256" key="8">
    <source>
        <dbReference type="ARBA" id="ARBA00022842"/>
    </source>
</evidence>
<name>A0ABN2W7P1_9ACTN</name>
<comment type="caution">
    <text evidence="11">The sequence shown here is derived from an EMBL/GenBank/DDBJ whole genome shotgun (WGS) entry which is preliminary data.</text>
</comment>
<evidence type="ECO:0000256" key="10">
    <source>
        <dbReference type="ARBA" id="ARBA00048540"/>
    </source>
</evidence>
<keyword evidence="8" id="KW-0460">Magnesium</keyword>
<dbReference type="PANTHER" id="PTHR30040">
    <property type="entry name" value="THIAMINE BIOSYNTHESIS LIPOPROTEIN APBE"/>
    <property type="match status" value="1"/>
</dbReference>
<evidence type="ECO:0000256" key="1">
    <source>
        <dbReference type="ARBA" id="ARBA00001946"/>
    </source>
</evidence>
<keyword evidence="6" id="KW-0479">Metal-binding</keyword>
<keyword evidence="5 11" id="KW-0808">Transferase</keyword>
<evidence type="ECO:0000256" key="2">
    <source>
        <dbReference type="ARBA" id="ARBA00011955"/>
    </source>
</evidence>
<dbReference type="Pfam" id="PF02424">
    <property type="entry name" value="ApbE"/>
    <property type="match status" value="1"/>
</dbReference>
<sequence length="287" mass="31406">MTAVWRFEAIGTAWEIETTDPLDDTSRRTVLDVIDAIDRRWSRFRPDSLVSRAAETGGSWELCASDDRLLRFYDRLHAATDGALTPLVGRRLADLGYDADYTLRPSATPAAVPSWDVVRWDPPVLHLAAPVLVDVGAAGKGFVVDAVSRCLAETGHARHTVDGSGDLLHAGEWPLRVALQDPRDHTKAVGVVEVASGEALAASATDRRAWGDGLHHVLDGRTGEPTRDVMATWVVADDAMTADGLATALFFTRPEDLARQWRFGWVIMKADGSVRWSRDLAVEVFGR</sequence>
<dbReference type="PANTHER" id="PTHR30040:SF2">
    <property type="entry name" value="FAD:PROTEIN FMN TRANSFERASE"/>
    <property type="match status" value="1"/>
</dbReference>
<dbReference type="InterPro" id="IPR024932">
    <property type="entry name" value="ApbE"/>
</dbReference>
<evidence type="ECO:0000256" key="6">
    <source>
        <dbReference type="ARBA" id="ARBA00022723"/>
    </source>
</evidence>
<reference evidence="11 12" key="1">
    <citation type="journal article" date="2019" name="Int. J. Syst. Evol. Microbiol.">
        <title>The Global Catalogue of Microorganisms (GCM) 10K type strain sequencing project: providing services to taxonomists for standard genome sequencing and annotation.</title>
        <authorList>
            <consortium name="The Broad Institute Genomics Platform"/>
            <consortium name="The Broad Institute Genome Sequencing Center for Infectious Disease"/>
            <person name="Wu L."/>
            <person name="Ma J."/>
        </authorList>
    </citation>
    <scope>NUCLEOTIDE SEQUENCE [LARGE SCALE GENOMIC DNA]</scope>
    <source>
        <strain evidence="11 12">JCM 15749</strain>
    </source>
</reference>
<dbReference type="EC" id="2.7.1.180" evidence="2"/>
<comment type="cofactor">
    <cofactor evidence="1">
        <name>Mg(2+)</name>
        <dbReference type="ChEBI" id="CHEBI:18420"/>
    </cofactor>
</comment>
<evidence type="ECO:0000313" key="11">
    <source>
        <dbReference type="EMBL" id="GAA2085584.1"/>
    </source>
</evidence>
<protein>
    <recommendedName>
        <fullName evidence="3">FAD:protein FMN transferase</fullName>
        <ecNumber evidence="2">2.7.1.180</ecNumber>
    </recommendedName>
    <alternativeName>
        <fullName evidence="9">Flavin transferase</fullName>
    </alternativeName>
</protein>
<evidence type="ECO:0000256" key="7">
    <source>
        <dbReference type="ARBA" id="ARBA00022827"/>
    </source>
</evidence>
<evidence type="ECO:0000313" key="12">
    <source>
        <dbReference type="Proteomes" id="UP001501480"/>
    </source>
</evidence>
<keyword evidence="7" id="KW-0274">FAD</keyword>
<evidence type="ECO:0000256" key="9">
    <source>
        <dbReference type="ARBA" id="ARBA00031306"/>
    </source>
</evidence>